<dbReference type="SFLD" id="SFLDS00003">
    <property type="entry name" value="Haloacid_Dehalogenase"/>
    <property type="match status" value="1"/>
</dbReference>
<proteinExistence type="inferred from homology"/>
<dbReference type="RefSeq" id="WP_003354693.1">
    <property type="nucleotide sequence ID" value="NZ_JH414757.1"/>
</dbReference>
<evidence type="ECO:0000256" key="11">
    <source>
        <dbReference type="ARBA" id="ARBA00022989"/>
    </source>
</evidence>
<dbReference type="Pfam" id="PF00122">
    <property type="entry name" value="E1-E2_ATPase"/>
    <property type="match status" value="1"/>
</dbReference>
<dbReference type="GO" id="GO:0046872">
    <property type="term" value="F:metal ion binding"/>
    <property type="evidence" value="ECO:0007669"/>
    <property type="project" value="UniProtKB-KW"/>
</dbReference>
<dbReference type="Gene3D" id="3.40.1110.10">
    <property type="entry name" value="Calcium-transporting ATPase, cytoplasmic domain N"/>
    <property type="match status" value="1"/>
</dbReference>
<evidence type="ECO:0000259" key="15">
    <source>
        <dbReference type="Pfam" id="PF00122"/>
    </source>
</evidence>
<evidence type="ECO:0000256" key="5">
    <source>
        <dbReference type="ARBA" id="ARBA00022692"/>
    </source>
</evidence>
<evidence type="ECO:0000256" key="3">
    <source>
        <dbReference type="ARBA" id="ARBA00022448"/>
    </source>
</evidence>
<keyword evidence="3" id="KW-0813">Transport</keyword>
<keyword evidence="12" id="KW-0406">Ion transport</keyword>
<dbReference type="PANTHER" id="PTHR43079:SF1">
    <property type="entry name" value="CADMIUM_ZINC-TRANSPORTING ATPASE HMA1, CHLOROPLASTIC-RELATED"/>
    <property type="match status" value="1"/>
</dbReference>
<dbReference type="SFLD" id="SFLDG00002">
    <property type="entry name" value="C1.7:_P-type_atpase_like"/>
    <property type="match status" value="1"/>
</dbReference>
<dbReference type="FunFam" id="2.70.150.10:FF:000002">
    <property type="entry name" value="Copper-transporting ATPase 1, putative"/>
    <property type="match status" value="1"/>
</dbReference>
<dbReference type="InterPro" id="IPR023299">
    <property type="entry name" value="ATPase_P-typ_cyto_dom_N"/>
</dbReference>
<dbReference type="NCBIfam" id="TIGR01494">
    <property type="entry name" value="ATPase_P-type"/>
    <property type="match status" value="1"/>
</dbReference>
<dbReference type="InterPro" id="IPR051949">
    <property type="entry name" value="Cation_Transport_ATPase"/>
</dbReference>
<dbReference type="InterPro" id="IPR036412">
    <property type="entry name" value="HAD-like_sf"/>
</dbReference>
<dbReference type="Pfam" id="PF00702">
    <property type="entry name" value="Hydrolase"/>
    <property type="match status" value="1"/>
</dbReference>
<feature type="transmembrane region" description="Helical" evidence="14">
    <location>
        <begin position="52"/>
        <end position="72"/>
    </location>
</feature>
<dbReference type="PANTHER" id="PTHR43079">
    <property type="entry name" value="PROBABLE CADMIUM/ZINC-TRANSPORTING ATPASE HMA1"/>
    <property type="match status" value="1"/>
</dbReference>
<comment type="subcellular location">
    <subcellularLocation>
        <location evidence="1">Cell membrane</location>
        <topology evidence="1">Multi-pass membrane protein</topology>
    </subcellularLocation>
</comment>
<dbReference type="Gene3D" id="3.40.50.1000">
    <property type="entry name" value="HAD superfamily/HAD-like"/>
    <property type="match status" value="1"/>
</dbReference>
<dbReference type="InterPro" id="IPR001757">
    <property type="entry name" value="P_typ_ATPase"/>
</dbReference>
<keyword evidence="14" id="KW-1003">Cell membrane</keyword>
<keyword evidence="7 14" id="KW-0547">Nucleotide-binding</keyword>
<dbReference type="Proteomes" id="UP000011747">
    <property type="component" value="Unassembled WGS sequence"/>
</dbReference>
<keyword evidence="17" id="KW-1185">Reference proteome</keyword>
<dbReference type="SUPFAM" id="SSF81653">
    <property type="entry name" value="Calcium ATPase, transduction domain A"/>
    <property type="match status" value="1"/>
</dbReference>
<dbReference type="InterPro" id="IPR027256">
    <property type="entry name" value="P-typ_ATPase_IB"/>
</dbReference>
<evidence type="ECO:0000313" key="17">
    <source>
        <dbReference type="Proteomes" id="UP000011747"/>
    </source>
</evidence>
<keyword evidence="5 14" id="KW-0812">Transmembrane</keyword>
<keyword evidence="9" id="KW-0460">Magnesium</keyword>
<dbReference type="NCBIfam" id="TIGR01511">
    <property type="entry name" value="ATPase-IB1_Cu"/>
    <property type="match status" value="1"/>
</dbReference>
<dbReference type="SUPFAM" id="SSF81665">
    <property type="entry name" value="Calcium ATPase, transmembrane domain M"/>
    <property type="match status" value="1"/>
</dbReference>
<dbReference type="AlphaFoldDB" id="G9QN14"/>
<dbReference type="GO" id="GO:0019829">
    <property type="term" value="F:ATPase-coupled monoatomic cation transmembrane transporter activity"/>
    <property type="evidence" value="ECO:0007669"/>
    <property type="project" value="InterPro"/>
</dbReference>
<dbReference type="InterPro" id="IPR008250">
    <property type="entry name" value="ATPase_P-typ_transduc_dom_A_sf"/>
</dbReference>
<dbReference type="InterPro" id="IPR059000">
    <property type="entry name" value="ATPase_P-type_domA"/>
</dbReference>
<evidence type="ECO:0000256" key="2">
    <source>
        <dbReference type="ARBA" id="ARBA00006024"/>
    </source>
</evidence>
<organism evidence="16 17">
    <name type="scientific">Bacillus smithii 7_3_47FAA</name>
    <dbReference type="NCBI Taxonomy" id="665952"/>
    <lineage>
        <taxon>Bacteria</taxon>
        <taxon>Bacillati</taxon>
        <taxon>Bacillota</taxon>
        <taxon>Bacilli</taxon>
        <taxon>Bacillales</taxon>
        <taxon>Bacillaceae</taxon>
        <taxon>Bacillus</taxon>
    </lineage>
</organism>
<protein>
    <submittedName>
        <fullName evidence="16">Heavy metal translocating P-type ATPase</fullName>
    </submittedName>
</protein>
<comment type="caution">
    <text evidence="16">The sequence shown here is derived from an EMBL/GenBank/DDBJ whole genome shotgun (WGS) entry which is preliminary data.</text>
</comment>
<dbReference type="InterPro" id="IPR018303">
    <property type="entry name" value="ATPase_P-typ_P_site"/>
</dbReference>
<feature type="domain" description="P-type ATPase A" evidence="15">
    <location>
        <begin position="137"/>
        <end position="237"/>
    </location>
</feature>
<dbReference type="PROSITE" id="PS01229">
    <property type="entry name" value="COF_2"/>
    <property type="match status" value="1"/>
</dbReference>
<keyword evidence="13 14" id="KW-0472">Membrane</keyword>
<feature type="transmembrane region" description="Helical" evidence="14">
    <location>
        <begin position="257"/>
        <end position="276"/>
    </location>
</feature>
<keyword evidence="6 14" id="KW-0479">Metal-binding</keyword>
<dbReference type="PROSITE" id="PS00154">
    <property type="entry name" value="ATPASE_E1_E2"/>
    <property type="match status" value="1"/>
</dbReference>
<dbReference type="Gene3D" id="2.70.150.10">
    <property type="entry name" value="Calcium-transporting ATPase, cytoplasmic transduction domain A"/>
    <property type="match status" value="1"/>
</dbReference>
<evidence type="ECO:0000256" key="4">
    <source>
        <dbReference type="ARBA" id="ARBA00022553"/>
    </source>
</evidence>
<feature type="transmembrane region" description="Helical" evidence="14">
    <location>
        <begin position="595"/>
        <end position="614"/>
    </location>
</feature>
<evidence type="ECO:0000256" key="12">
    <source>
        <dbReference type="ARBA" id="ARBA00023065"/>
    </source>
</evidence>
<dbReference type="InterPro" id="IPR023214">
    <property type="entry name" value="HAD_sf"/>
</dbReference>
<dbReference type="GO" id="GO:0005524">
    <property type="term" value="F:ATP binding"/>
    <property type="evidence" value="ECO:0007669"/>
    <property type="project" value="UniProtKB-UniRule"/>
</dbReference>
<evidence type="ECO:0000256" key="9">
    <source>
        <dbReference type="ARBA" id="ARBA00022842"/>
    </source>
</evidence>
<dbReference type="PRINTS" id="PR00941">
    <property type="entry name" value="CDATPASE"/>
</dbReference>
<dbReference type="InterPro" id="IPR044492">
    <property type="entry name" value="P_typ_ATPase_HD_dom"/>
</dbReference>
<dbReference type="NCBIfam" id="TIGR01525">
    <property type="entry name" value="ATPase-IB_hvy"/>
    <property type="match status" value="1"/>
</dbReference>
<evidence type="ECO:0000256" key="7">
    <source>
        <dbReference type="ARBA" id="ARBA00022741"/>
    </source>
</evidence>
<feature type="transmembrane region" description="Helical" evidence="14">
    <location>
        <begin position="27"/>
        <end position="46"/>
    </location>
</feature>
<evidence type="ECO:0000256" key="13">
    <source>
        <dbReference type="ARBA" id="ARBA00023136"/>
    </source>
</evidence>
<evidence type="ECO:0000256" key="14">
    <source>
        <dbReference type="RuleBase" id="RU362081"/>
    </source>
</evidence>
<evidence type="ECO:0000313" key="16">
    <source>
        <dbReference type="EMBL" id="EHL76581.1"/>
    </source>
</evidence>
<keyword evidence="4" id="KW-0597">Phosphoprotein</keyword>
<keyword evidence="11 14" id="KW-1133">Transmembrane helix</keyword>
<evidence type="ECO:0000256" key="1">
    <source>
        <dbReference type="ARBA" id="ARBA00004651"/>
    </source>
</evidence>
<dbReference type="NCBIfam" id="TIGR01512">
    <property type="entry name" value="ATPase-IB2_Cd"/>
    <property type="match status" value="1"/>
</dbReference>
<dbReference type="EMBL" id="ACWF01000122">
    <property type="protein sequence ID" value="EHL76581.1"/>
    <property type="molecule type" value="Genomic_DNA"/>
</dbReference>
<dbReference type="GO" id="GO:0016887">
    <property type="term" value="F:ATP hydrolysis activity"/>
    <property type="evidence" value="ECO:0007669"/>
    <property type="project" value="InterPro"/>
</dbReference>
<sequence>MSADANALTNKKIVQTKMAKLEKLKPHLELMAALLSGLLILAAWITEKNHAGLVPSVLYLLAFAIGGFAKAKEGIEETIKNKELNVEILMIVAAIGSASIGYWTEGAVLIFIFSVSGALETYTMNKSQKEISSLMDLQPEEAWRITNGNLERVPVSSLNIGDLIIVKPGERIPSDGRIVKGSSSVDESAITGESMPVTKQLGEEVFAGTVNINGSITVEITKRSNETLFQKIIELVQSAQSEKSPSQLFIEKFEGRYVKVVLAVVLLMMFLPHYLFGWSWNETFYRAMVLLVVASPCALVASIMPATLAAISNGARNGILVKGGVHLENLSHLKAIAFDKTGTLTKGKPEVTDIIVRNGLEEARLIQMAASIENQSNHPLAQAIVKFAEDKEIPLLEVDQLEDVAGSGVKAAMGGEEWKIGKAEFVGKDEALSFANGKAKELASEGKTVVFVRDSNGIAALLALKDSIRPDAKKAIDLLRQEGIYTIMLTGDSDKTAYTIGKEAHLDGYIAECLPQHKADYVKKIMEKYGTVAMVGDGINDAPALATANVGIAMGEGTDAALETADIILMKNDLAKIANAIQLSKRMNKIVKQNIVFSIAVIMLLICSNFLQILDLPFGVIGHEGSTILVILNGLRLLKSPKEKAFEAQELKAY</sequence>
<dbReference type="PRINTS" id="PR00119">
    <property type="entry name" value="CATATPASE"/>
</dbReference>
<keyword evidence="8 14" id="KW-0067">ATP-binding</keyword>
<evidence type="ECO:0000256" key="10">
    <source>
        <dbReference type="ARBA" id="ARBA00022967"/>
    </source>
</evidence>
<reference evidence="16 17" key="1">
    <citation type="submission" date="2011-09" db="EMBL/GenBank/DDBJ databases">
        <title>The Genome Sequence of Bacillus smithii 7_3_47FAA.</title>
        <authorList>
            <consortium name="The Broad Institute Genome Sequencing Platform"/>
            <person name="Earl A."/>
            <person name="Ward D."/>
            <person name="Feldgarden M."/>
            <person name="Gevers D."/>
            <person name="Daigneault M."/>
            <person name="Strauss J."/>
            <person name="Allen-Vercoe E."/>
            <person name="Young S.K."/>
            <person name="Zeng Q."/>
            <person name="Gargeya S."/>
            <person name="Fitzgerald M."/>
            <person name="Haas B."/>
            <person name="Abouelleil A."/>
            <person name="Alvarado L."/>
            <person name="Arachchi H.M."/>
            <person name="Berlin A."/>
            <person name="Brown A."/>
            <person name="Chapman S.B."/>
            <person name="Chen Z."/>
            <person name="Dunbar C."/>
            <person name="Freedman E."/>
            <person name="Gearin G."/>
            <person name="Goldberg J."/>
            <person name="Griggs A."/>
            <person name="Gujja S."/>
            <person name="Heiman D."/>
            <person name="Howarth C."/>
            <person name="Larson L."/>
            <person name="Lui A."/>
            <person name="MacDonald P.J.P."/>
            <person name="Montmayeur A."/>
            <person name="Murphy C."/>
            <person name="Neiman D."/>
            <person name="Pearson M."/>
            <person name="Priest M."/>
            <person name="Roberts A."/>
            <person name="Saif S."/>
            <person name="Shea T."/>
            <person name="Shenoy N."/>
            <person name="Sisk P."/>
            <person name="Stolte C."/>
            <person name="Sykes S."/>
            <person name="Wortman J."/>
            <person name="Nusbaum C."/>
            <person name="Birren B."/>
        </authorList>
    </citation>
    <scope>NUCLEOTIDE SEQUENCE [LARGE SCALE GENOMIC DNA]</scope>
    <source>
        <strain evidence="16 17">7_3_47FAA</strain>
    </source>
</reference>
<name>G9QN14_9BACI</name>
<feature type="transmembrane region" description="Helical" evidence="14">
    <location>
        <begin position="84"/>
        <end position="102"/>
    </location>
</feature>
<keyword evidence="10" id="KW-1278">Translocase</keyword>
<accession>G9QN14</accession>
<dbReference type="HOGENOM" id="CLU_001771_6_3_9"/>
<evidence type="ECO:0000256" key="8">
    <source>
        <dbReference type="ARBA" id="ARBA00022840"/>
    </source>
</evidence>
<dbReference type="GO" id="GO:0005886">
    <property type="term" value="C:plasma membrane"/>
    <property type="evidence" value="ECO:0007669"/>
    <property type="project" value="UniProtKB-SubCell"/>
</dbReference>
<dbReference type="SUPFAM" id="SSF56784">
    <property type="entry name" value="HAD-like"/>
    <property type="match status" value="1"/>
</dbReference>
<evidence type="ECO:0000256" key="6">
    <source>
        <dbReference type="ARBA" id="ARBA00022723"/>
    </source>
</evidence>
<comment type="similarity">
    <text evidence="2 14">Belongs to the cation transport ATPase (P-type) (TC 3.A.3) family. Type IB subfamily.</text>
</comment>
<dbReference type="PATRIC" id="fig|665952.3.peg.2505"/>
<feature type="transmembrane region" description="Helical" evidence="14">
    <location>
        <begin position="288"/>
        <end position="311"/>
    </location>
</feature>
<gene>
    <name evidence="16" type="ORF">HMPREF1015_00931</name>
</gene>
<dbReference type="SFLD" id="SFLDF00027">
    <property type="entry name" value="p-type_atpase"/>
    <property type="match status" value="1"/>
</dbReference>
<dbReference type="CDD" id="cd07551">
    <property type="entry name" value="P-type_ATPase_HM_ZosA_PfeT-like"/>
    <property type="match status" value="1"/>
</dbReference>
<dbReference type="InterPro" id="IPR023298">
    <property type="entry name" value="ATPase_P-typ_TM_dom_sf"/>
</dbReference>